<sequence>MCDLKKKYFIPPQTKPCRRLKIWEVDRSYHCAILGTCLTLSELHKIIRQSGIILAPKASDYDAHRALVSVSGQEGRSARLLTRLLDKKYQRTVVQLMRLSDDKSLHSVWQNAMKSGDIAGHFWALVTHPLVGETLMDQIYGEVHMLSHLVGASNRADLKRLASLEERVAFLNRGYANKTNISLALIPLRSSACPPLPKSSLISRPINTENDRKSL</sequence>
<dbReference type="RefSeq" id="WP_144357887.1">
    <property type="nucleotide sequence ID" value="NZ_VMNH01000005.1"/>
</dbReference>
<comment type="caution">
    <text evidence="1">The sequence shown here is derived from an EMBL/GenBank/DDBJ whole genome shotgun (WGS) entry which is preliminary data.</text>
</comment>
<organism evidence="1 2">
    <name type="scientific">Sedimenticola selenatireducens</name>
    <dbReference type="NCBI Taxonomy" id="191960"/>
    <lineage>
        <taxon>Bacteria</taxon>
        <taxon>Pseudomonadati</taxon>
        <taxon>Pseudomonadota</taxon>
        <taxon>Gammaproteobacteria</taxon>
        <taxon>Chromatiales</taxon>
        <taxon>Sedimenticolaceae</taxon>
        <taxon>Sedimenticola</taxon>
    </lineage>
</organism>
<evidence type="ECO:0000313" key="1">
    <source>
        <dbReference type="EMBL" id="TVO76757.1"/>
    </source>
</evidence>
<dbReference type="Proteomes" id="UP000316649">
    <property type="component" value="Unassembled WGS sequence"/>
</dbReference>
<name>A0A557SH85_9GAMM</name>
<reference evidence="1 2" key="1">
    <citation type="submission" date="2019-07" db="EMBL/GenBank/DDBJ databases">
        <title>The pathways for chlorine oxyanion respiration interact through the shared metabolite chlorate.</title>
        <authorList>
            <person name="Barnum T.P."/>
            <person name="Cheng Y."/>
            <person name="Hill K.A."/>
            <person name="Lucas L.N."/>
            <person name="Carlson H.K."/>
            <person name="Coates J.D."/>
        </authorList>
    </citation>
    <scope>NUCLEOTIDE SEQUENCE [LARGE SCALE GENOMIC DNA]</scope>
    <source>
        <strain evidence="1 2">BK-1</strain>
    </source>
</reference>
<dbReference type="AlphaFoldDB" id="A0A557SH85"/>
<evidence type="ECO:0000313" key="2">
    <source>
        <dbReference type="Proteomes" id="UP000316649"/>
    </source>
</evidence>
<dbReference type="EMBL" id="VMNH01000005">
    <property type="protein sequence ID" value="TVO76757.1"/>
    <property type="molecule type" value="Genomic_DNA"/>
</dbReference>
<keyword evidence="2" id="KW-1185">Reference proteome</keyword>
<dbReference type="OrthoDB" id="5296275at2"/>
<accession>A0A557SH85</accession>
<gene>
    <name evidence="1" type="ORF">FHP88_04860</name>
</gene>
<protein>
    <submittedName>
        <fullName evidence="1">Uncharacterized protein</fullName>
    </submittedName>
</protein>
<proteinExistence type="predicted"/>